<keyword evidence="3 4" id="KW-0378">Hydrolase</keyword>
<dbReference type="PIRSF" id="PIRSF005520">
    <property type="entry name" value="UCP005520"/>
    <property type="match status" value="1"/>
</dbReference>
<dbReference type="Gene3D" id="1.10.1520.10">
    <property type="entry name" value="Ribonuclease III domain"/>
    <property type="match status" value="1"/>
</dbReference>
<dbReference type="InterPro" id="IPR008226">
    <property type="entry name" value="Mini3_fam"/>
</dbReference>
<evidence type="ECO:0000256" key="4">
    <source>
        <dbReference type="HAMAP-Rule" id="MF_01468"/>
    </source>
</evidence>
<dbReference type="InterPro" id="IPR036389">
    <property type="entry name" value="RNase_III_sf"/>
</dbReference>
<accession>A0A140DV58</accession>
<evidence type="ECO:0000259" key="5">
    <source>
        <dbReference type="Pfam" id="PF00636"/>
    </source>
</evidence>
<dbReference type="KEGG" id="fro:AALO17_14010"/>
<comment type="subcellular location">
    <subcellularLocation>
        <location evidence="4">Cytoplasm</location>
    </subcellularLocation>
</comment>
<evidence type="ECO:0000256" key="2">
    <source>
        <dbReference type="ARBA" id="ARBA00022759"/>
    </source>
</evidence>
<dbReference type="PANTHER" id="PTHR34276:SF1">
    <property type="entry name" value="MINI-RIBONUCLEASE 3"/>
    <property type="match status" value="1"/>
</dbReference>
<dbReference type="HAMAP" id="MF_01468">
    <property type="entry name" value="RNase_Mini_III"/>
    <property type="match status" value="1"/>
</dbReference>
<keyword evidence="7" id="KW-1185">Reference proteome</keyword>
<dbReference type="STRING" id="1702221.AALO17_14010"/>
<dbReference type="Pfam" id="PF00636">
    <property type="entry name" value="Ribonuclease_3"/>
    <property type="match status" value="1"/>
</dbReference>
<dbReference type="GO" id="GO:0005737">
    <property type="term" value="C:cytoplasm"/>
    <property type="evidence" value="ECO:0007669"/>
    <property type="project" value="UniProtKB-SubCell"/>
</dbReference>
<dbReference type="OrthoDB" id="46571at2"/>
<proteinExistence type="inferred from homology"/>
<protein>
    <recommendedName>
        <fullName evidence="4">Mini-ribonuclease 3</fullName>
        <shortName evidence="4">Mini-3</shortName>
        <shortName evidence="4">Mini-RNase 3</shortName>
        <ecNumber evidence="4">3.1.26.-</ecNumber>
    </recommendedName>
    <alternativeName>
        <fullName evidence="4">Mini-RNase III</fullName>
        <shortName evidence="4">Mini-III</shortName>
    </alternativeName>
</protein>
<keyword evidence="4" id="KW-0699">rRNA-binding</keyword>
<dbReference type="GeneID" id="78478108"/>
<organism evidence="6 7">
    <name type="scientific">Faecalibaculum rodentium</name>
    <dbReference type="NCBI Taxonomy" id="1702221"/>
    <lineage>
        <taxon>Bacteria</taxon>
        <taxon>Bacillati</taxon>
        <taxon>Bacillota</taxon>
        <taxon>Erysipelotrichia</taxon>
        <taxon>Erysipelotrichales</taxon>
        <taxon>Erysipelotrichaceae</taxon>
        <taxon>Faecalibaculum</taxon>
    </lineage>
</organism>
<dbReference type="EMBL" id="CP011391">
    <property type="protein sequence ID" value="AMK54535.1"/>
    <property type="molecule type" value="Genomic_DNA"/>
</dbReference>
<feature type="domain" description="RNase III" evidence="5">
    <location>
        <begin position="10"/>
        <end position="107"/>
    </location>
</feature>
<dbReference type="Proteomes" id="UP000069771">
    <property type="component" value="Chromosome"/>
</dbReference>
<feature type="active site" evidence="4">
    <location>
        <position position="16"/>
    </location>
</feature>
<dbReference type="EC" id="3.1.26.-" evidence="4"/>
<dbReference type="PANTHER" id="PTHR34276">
    <property type="entry name" value="MINI-RIBONUCLEASE 3"/>
    <property type="match status" value="1"/>
</dbReference>
<keyword evidence="4" id="KW-0694">RNA-binding</keyword>
<dbReference type="GO" id="GO:0006364">
    <property type="term" value="P:rRNA processing"/>
    <property type="evidence" value="ECO:0007669"/>
    <property type="project" value="UniProtKB-UniRule"/>
</dbReference>
<sequence>MEIVTENAVTLAWLGDALMNTYIREHLLKKGYTRVDDLQKKSTRYLSAKAQSRMLRQLEKEGFFLEDEAVILQRGKAARIHTKAKNADVREYLQATALEALLGYLHLYHHPDRLKMLLTRLAQIGDESL</sequence>
<gene>
    <name evidence="4" type="primary">mrnC</name>
    <name evidence="6" type="ORF">AALO17_14010</name>
</gene>
<dbReference type="InterPro" id="IPR000999">
    <property type="entry name" value="RNase_III_dom"/>
</dbReference>
<dbReference type="RefSeq" id="WP_067557035.1">
    <property type="nucleotide sequence ID" value="NZ_CAMTBT010000078.1"/>
</dbReference>
<dbReference type="SUPFAM" id="SSF69065">
    <property type="entry name" value="RNase III domain-like"/>
    <property type="match status" value="1"/>
</dbReference>
<name>A0A140DV58_9FIRM</name>
<keyword evidence="1 4" id="KW-0540">Nuclease</keyword>
<comment type="function">
    <text evidence="4">Involved in correct processing of both the 5' and 3' ends of 23S rRNA precursor. Processes 30S rRNA precursor transcript even in absence of ribonuclease 3 (Rnc); Rnc processes 30S rRNA into smaller rRNA precursors.</text>
</comment>
<keyword evidence="4" id="KW-0698">rRNA processing</keyword>
<keyword evidence="4" id="KW-0690">Ribosome biogenesis</keyword>
<evidence type="ECO:0000256" key="1">
    <source>
        <dbReference type="ARBA" id="ARBA00022722"/>
    </source>
</evidence>
<comment type="cofactor">
    <cofactor evidence="4">
        <name>Mg(2+)</name>
        <dbReference type="ChEBI" id="CHEBI:18420"/>
    </cofactor>
</comment>
<comment type="similarity">
    <text evidence="4">Belongs to the MrnC RNase family.</text>
</comment>
<comment type="subunit">
    <text evidence="4">Homodimer.</text>
</comment>
<keyword evidence="4" id="KW-0963">Cytoplasm</keyword>
<reference evidence="6 7" key="1">
    <citation type="journal article" date="2016" name="Gut Pathog.">
        <title>Whole genome sequencing of "Faecalibaculum rodentium" ALO17, isolated from C57BL/6J laboratory mouse feces.</title>
        <authorList>
            <person name="Lim S."/>
            <person name="Chang D.H."/>
            <person name="Ahn S."/>
            <person name="Kim B.C."/>
        </authorList>
    </citation>
    <scope>NUCLEOTIDE SEQUENCE [LARGE SCALE GENOMIC DNA]</scope>
    <source>
        <strain evidence="6 7">Alo17</strain>
    </source>
</reference>
<keyword evidence="2 4" id="KW-0255">Endonuclease</keyword>
<evidence type="ECO:0000313" key="7">
    <source>
        <dbReference type="Proteomes" id="UP000069771"/>
    </source>
</evidence>
<evidence type="ECO:0000256" key="3">
    <source>
        <dbReference type="ARBA" id="ARBA00022801"/>
    </source>
</evidence>
<dbReference type="AlphaFoldDB" id="A0A140DV58"/>
<dbReference type="GO" id="GO:0004525">
    <property type="term" value="F:ribonuclease III activity"/>
    <property type="evidence" value="ECO:0007669"/>
    <property type="project" value="InterPro"/>
</dbReference>
<dbReference type="GO" id="GO:0019843">
    <property type="term" value="F:rRNA binding"/>
    <property type="evidence" value="ECO:0007669"/>
    <property type="project" value="UniProtKB-UniRule"/>
</dbReference>
<evidence type="ECO:0000313" key="6">
    <source>
        <dbReference type="EMBL" id="AMK54535.1"/>
    </source>
</evidence>
<keyword evidence="4" id="KW-0460">Magnesium</keyword>